<accession>A0A561EBG3</accession>
<dbReference type="InterPro" id="IPR002575">
    <property type="entry name" value="Aminoglycoside_PTrfase"/>
</dbReference>
<protein>
    <submittedName>
        <fullName evidence="2">Phosphotransferase family enzyme</fullName>
    </submittedName>
</protein>
<dbReference type="AlphaFoldDB" id="A0A561EBG3"/>
<dbReference type="SUPFAM" id="SSF56112">
    <property type="entry name" value="Protein kinase-like (PK-like)"/>
    <property type="match status" value="1"/>
</dbReference>
<gene>
    <name evidence="2" type="ORF">BKA23_1777</name>
</gene>
<dbReference type="GO" id="GO:0016740">
    <property type="term" value="F:transferase activity"/>
    <property type="evidence" value="ECO:0007669"/>
    <property type="project" value="UniProtKB-KW"/>
</dbReference>
<feature type="domain" description="Aminoglycoside phosphotransferase" evidence="1">
    <location>
        <begin position="73"/>
        <end position="270"/>
    </location>
</feature>
<dbReference type="EMBL" id="VIVQ01000001">
    <property type="protein sequence ID" value="TWE12950.1"/>
    <property type="molecule type" value="Genomic_DNA"/>
</dbReference>
<dbReference type="OrthoDB" id="101887at2"/>
<proteinExistence type="predicted"/>
<keyword evidence="3" id="KW-1185">Reference proteome</keyword>
<evidence type="ECO:0000313" key="2">
    <source>
        <dbReference type="EMBL" id="TWE12950.1"/>
    </source>
</evidence>
<name>A0A561EBG3_9MICO</name>
<dbReference type="Gene3D" id="3.90.1200.10">
    <property type="match status" value="1"/>
</dbReference>
<dbReference type="RefSeq" id="WP_145227326.1">
    <property type="nucleotide sequence ID" value="NZ_VIVQ01000001.1"/>
</dbReference>
<dbReference type="Proteomes" id="UP000318297">
    <property type="component" value="Unassembled WGS sequence"/>
</dbReference>
<dbReference type="InterPro" id="IPR011009">
    <property type="entry name" value="Kinase-like_dom_sf"/>
</dbReference>
<keyword evidence="2" id="KW-0808">Transferase</keyword>
<evidence type="ECO:0000259" key="1">
    <source>
        <dbReference type="Pfam" id="PF01636"/>
    </source>
</evidence>
<dbReference type="Pfam" id="PF01636">
    <property type="entry name" value="APH"/>
    <property type="match status" value="1"/>
</dbReference>
<sequence>MRDPAVVGDGGSASALWSSVRWRQAATRWIDESLERRGLTRIPVTPRQPRVRPWSTQLVVDTSAGRAWFKAALPTSPPESAIYAALSAVAPDLLPPVWAADEERRWLLMPDQGPQLRDVADTESITGLWSSVLRSYSRLQRASVAVVDQVTRAGVPAAWPHQLVDRWFAGRGAGHTDLEPVLRDAADRLDSLGLPLTIEHGDLHAGNVFCADNTAKAAHDARFFDWGDAYVGNPLCSLLIALRGPSYHFGLPPDPERDARLFRAYAAGWADVVPASSLLAALDDAMLIARLARVFAMEAALVSATPYEVTTWAPRVVDPTVDEVVEVALRRAGRIGDSGISRADR</sequence>
<comment type="caution">
    <text evidence="2">The sequence shown here is derived from an EMBL/GenBank/DDBJ whole genome shotgun (WGS) entry which is preliminary data.</text>
</comment>
<organism evidence="2 3">
    <name type="scientific">Rudaeicoccus suwonensis</name>
    <dbReference type="NCBI Taxonomy" id="657409"/>
    <lineage>
        <taxon>Bacteria</taxon>
        <taxon>Bacillati</taxon>
        <taxon>Actinomycetota</taxon>
        <taxon>Actinomycetes</taxon>
        <taxon>Micrococcales</taxon>
        <taxon>Dermacoccaceae</taxon>
        <taxon>Rudaeicoccus</taxon>
    </lineage>
</organism>
<reference evidence="2 3" key="1">
    <citation type="submission" date="2019-06" db="EMBL/GenBank/DDBJ databases">
        <title>Sequencing the genomes of 1000 actinobacteria strains.</title>
        <authorList>
            <person name="Klenk H.-P."/>
        </authorList>
    </citation>
    <scope>NUCLEOTIDE SEQUENCE [LARGE SCALE GENOMIC DNA]</scope>
    <source>
        <strain evidence="2 3">DSM 19560</strain>
    </source>
</reference>
<evidence type="ECO:0000313" key="3">
    <source>
        <dbReference type="Proteomes" id="UP000318297"/>
    </source>
</evidence>